<feature type="chain" id="PRO_5014688250" evidence="1">
    <location>
        <begin position="28"/>
        <end position="753"/>
    </location>
</feature>
<sequence>MPSCTTRTLIKSALALSIAAVSAHTMAGNPHHKIQWQPKKDAYFERVATFPVYHNLNLGNGDAVEDQTAAEISAASQDGNVVFYSDSPMGRIGLIDIRNIAAPKAAGFITLDGEPTSVAVNGDHLLVAINTSSSYTTPGGKLSVYSLANPLQPQWIADFDMGGQPDAIATSPDGRYAAVVVENERDEDYNDGIIPQAPAGNLQVITMRGAVTNWKVRAVDLTGLAQIAPSDPEPEYVAINRFNIAAVTLQENNHIVLVDLRRARIIHDFSAGSVDLFNVDTSEDDVINPVDTILDRRREPDAITWINDWWIGTANEGDYEDEHGVAGGSRGFTLFNPFGRVKYEAGASLEHALIRAGHYPESRSENKGIEPESILSGTFDGKEHLFVGSERGNIVAVYNTSALGKPKLHQLLPTTIAPEGLLTIPSRNLLVVSSEEDSAEDGIRSTVAIYQYGAKYAEYPQIQSDPNQLIPWGALSGMVGDNDNAQTLYAVPDSYYAQSRIFRAEVAPKGPAVIKQAIVLSKDGSTVDYDLEGIAQRQDGSFWLVSEGNSGSRPNLLIKAAADGSVMEEISLPASVVAKQISNGFEGVAVTGSGEQEKVYIAFQREWKGDPAGMVRIGVYTPSTNSWGFLYYPIESTDTGWIGLSELSAIDEHNFAVIERDNQQGDRARVKRLYRFSVADLTPAAEGETFPQVSKSLAYDLLPELQATHGWVLDKVEGTAIAKNGEVYVVTDNDGVDDASGETRFMKLGKLFK</sequence>
<dbReference type="SUPFAM" id="SSF51004">
    <property type="entry name" value="C-terminal (heme d1) domain of cytochrome cd1-nitrite reductase"/>
    <property type="match status" value="1"/>
</dbReference>
<dbReference type="PANTHER" id="PTHR46928">
    <property type="entry name" value="MESENCHYME-SPECIFIC CELL SURFACE GLYCOPROTEIN"/>
    <property type="match status" value="1"/>
</dbReference>
<dbReference type="Gene3D" id="2.130.10.10">
    <property type="entry name" value="YVTN repeat-like/Quinoprotein amine dehydrogenase"/>
    <property type="match status" value="1"/>
</dbReference>
<dbReference type="PANTHER" id="PTHR46928:SF1">
    <property type="entry name" value="MESENCHYME-SPECIFIC CELL SURFACE GLYCOPROTEIN"/>
    <property type="match status" value="1"/>
</dbReference>
<dbReference type="InterPro" id="IPR011048">
    <property type="entry name" value="Haem_d1_sf"/>
</dbReference>
<feature type="signal peptide" evidence="1">
    <location>
        <begin position="1"/>
        <end position="27"/>
    </location>
</feature>
<dbReference type="AlphaFoldDB" id="A0A2K9LKV9"/>
<evidence type="ECO:0000313" key="4">
    <source>
        <dbReference type="Proteomes" id="UP000235116"/>
    </source>
</evidence>
<reference evidence="4" key="1">
    <citation type="submission" date="2017-08" db="EMBL/GenBank/DDBJ databases">
        <title>Direct submision.</title>
        <authorList>
            <person name="Kim S.-J."/>
            <person name="Rhee S.-K."/>
        </authorList>
    </citation>
    <scope>NUCLEOTIDE SEQUENCE [LARGE SCALE GENOMIC DNA]</scope>
    <source>
        <strain evidence="4">GI5</strain>
    </source>
</reference>
<keyword evidence="1" id="KW-0732">Signal</keyword>
<dbReference type="InterPro" id="IPR027372">
    <property type="entry name" value="Phytase-like_dom"/>
</dbReference>
<proteinExistence type="predicted"/>
<dbReference type="RefSeq" id="WP_101894275.1">
    <property type="nucleotide sequence ID" value="NZ_CP022684.1"/>
</dbReference>
<dbReference type="OrthoDB" id="9803927at2"/>
<evidence type="ECO:0000259" key="2">
    <source>
        <dbReference type="Pfam" id="PF13449"/>
    </source>
</evidence>
<organism evidence="3 4">
    <name type="scientific">Ketobacter alkanivorans</name>
    <dbReference type="NCBI Taxonomy" id="1917421"/>
    <lineage>
        <taxon>Bacteria</taxon>
        <taxon>Pseudomonadati</taxon>
        <taxon>Pseudomonadota</taxon>
        <taxon>Gammaproteobacteria</taxon>
        <taxon>Pseudomonadales</taxon>
        <taxon>Ketobacteraceae</taxon>
        <taxon>Ketobacter</taxon>
    </lineage>
</organism>
<dbReference type="Pfam" id="PF13449">
    <property type="entry name" value="Phytase-like"/>
    <property type="match status" value="1"/>
</dbReference>
<feature type="domain" description="Phytase-like" evidence="2">
    <location>
        <begin position="470"/>
        <end position="734"/>
    </location>
</feature>
<protein>
    <submittedName>
        <fullName evidence="3">Alkaline phosphatase</fullName>
    </submittedName>
</protein>
<dbReference type="InterPro" id="IPR015943">
    <property type="entry name" value="WD40/YVTN_repeat-like_dom_sf"/>
</dbReference>
<dbReference type="KEGG" id="kak:Kalk_10875"/>
<accession>A0A2K9LKV9</accession>
<dbReference type="Proteomes" id="UP000235116">
    <property type="component" value="Chromosome"/>
</dbReference>
<evidence type="ECO:0000313" key="3">
    <source>
        <dbReference type="EMBL" id="AUM12893.1"/>
    </source>
</evidence>
<dbReference type="EMBL" id="CP022684">
    <property type="protein sequence ID" value="AUM12893.1"/>
    <property type="molecule type" value="Genomic_DNA"/>
</dbReference>
<name>A0A2K9LKV9_9GAMM</name>
<keyword evidence="4" id="KW-1185">Reference proteome</keyword>
<evidence type="ECO:0000256" key="1">
    <source>
        <dbReference type="SAM" id="SignalP"/>
    </source>
</evidence>
<dbReference type="InterPro" id="IPR052956">
    <property type="entry name" value="Mesenchyme-surface_protein"/>
</dbReference>
<gene>
    <name evidence="3" type="ORF">Kalk_10875</name>
</gene>